<feature type="transmembrane region" description="Helical" evidence="6">
    <location>
        <begin position="466"/>
        <end position="489"/>
    </location>
</feature>
<feature type="transmembrane region" description="Helical" evidence="6">
    <location>
        <begin position="274"/>
        <end position="292"/>
    </location>
</feature>
<dbReference type="CDD" id="cd13132">
    <property type="entry name" value="MATE_eukaryotic"/>
    <property type="match status" value="1"/>
</dbReference>
<comment type="caution">
    <text evidence="7">The sequence shown here is derived from an EMBL/GenBank/DDBJ whole genome shotgun (WGS) entry which is preliminary data.</text>
</comment>
<feature type="transmembrane region" description="Helical" evidence="6">
    <location>
        <begin position="304"/>
        <end position="328"/>
    </location>
</feature>
<comment type="similarity">
    <text evidence="2">Belongs to the multi antimicrobial extrusion (MATE) (TC 2.A.66.1) family.</text>
</comment>
<dbReference type="GO" id="GO:0042910">
    <property type="term" value="F:xenobiotic transmembrane transporter activity"/>
    <property type="evidence" value="ECO:0007669"/>
    <property type="project" value="InterPro"/>
</dbReference>
<dbReference type="NCBIfam" id="TIGR00797">
    <property type="entry name" value="matE"/>
    <property type="match status" value="1"/>
</dbReference>
<feature type="transmembrane region" description="Helical" evidence="6">
    <location>
        <begin position="384"/>
        <end position="403"/>
    </location>
</feature>
<dbReference type="GO" id="GO:1990961">
    <property type="term" value="P:xenobiotic detoxification by transmembrane export across the plasma membrane"/>
    <property type="evidence" value="ECO:0007669"/>
    <property type="project" value="InterPro"/>
</dbReference>
<evidence type="ECO:0000256" key="5">
    <source>
        <dbReference type="ARBA" id="ARBA00023136"/>
    </source>
</evidence>
<evidence type="ECO:0000256" key="3">
    <source>
        <dbReference type="ARBA" id="ARBA00022692"/>
    </source>
</evidence>
<feature type="transmembrane region" description="Helical" evidence="6">
    <location>
        <begin position="349"/>
        <end position="372"/>
    </location>
</feature>
<feature type="transmembrane region" description="Helical" evidence="6">
    <location>
        <begin position="443"/>
        <end position="460"/>
    </location>
</feature>
<evidence type="ECO:0000256" key="4">
    <source>
        <dbReference type="ARBA" id="ARBA00022989"/>
    </source>
</evidence>
<sequence>MAEPVYHLDPRWTNPYDEVSETSPLLLARKGKAENIFHEELVSLVRAGLPILGTHLLEYSLITASVVTTGHLSTTALAAVALGSMSAGMTGLSIIQGLSSALDTVLPSAWTSEDPTMVGVWTHRMTVVLGICLFPICAIWFQSEAILLSLGQDPEVARLAAIYLHWFALGLPAFALNCVVKRYFQCQGLFSVPTQITMIVAPMNALLNWLLVLGPAPVRLGYIGAPIATAVSFNMVSLLSLLYAVLYLPEWNRLNQKTAWHPICKRSFQKLGTLFYLGAAGVAQVATEWWAWELMALGASQISAVALAAQSILIVAASTTFQAPFALAMAASVRIGHLLGEGVANRAKVAAHASFTLGLAIAGLSCVVFLLFRRSLGHLFTDDLPVLGLVAALMPLVALLQFFDAMWWDHWRHSAGSGQTSMSYIERLTAVRSWHTLLTGQKSGYYIIGLPIGFFLAFYPETKLGLYGLWIGLITALASAGLSGMWLCLRTDWDKEVVKVRERAAEEKRLIEMMLADNASDLEEEC</sequence>
<dbReference type="InterPro" id="IPR045069">
    <property type="entry name" value="MATE_euk"/>
</dbReference>
<dbReference type="Proteomes" id="UP000623467">
    <property type="component" value="Unassembled WGS sequence"/>
</dbReference>
<evidence type="ECO:0000313" key="7">
    <source>
        <dbReference type="EMBL" id="KAF7367897.1"/>
    </source>
</evidence>
<protein>
    <submittedName>
        <fullName evidence="7">MATE efflux family protein</fullName>
    </submittedName>
</protein>
<keyword evidence="4 6" id="KW-1133">Transmembrane helix</keyword>
<dbReference type="PANTHER" id="PTHR11206">
    <property type="entry name" value="MULTIDRUG RESISTANCE PROTEIN"/>
    <property type="match status" value="1"/>
</dbReference>
<dbReference type="AlphaFoldDB" id="A0A8H6YZM4"/>
<dbReference type="EMBL" id="JACAZH010000005">
    <property type="protein sequence ID" value="KAF7367897.1"/>
    <property type="molecule type" value="Genomic_DNA"/>
</dbReference>
<feature type="transmembrane region" description="Helical" evidence="6">
    <location>
        <begin position="127"/>
        <end position="148"/>
    </location>
</feature>
<dbReference type="InterPro" id="IPR002528">
    <property type="entry name" value="MATE_fam"/>
</dbReference>
<dbReference type="GO" id="GO:0016020">
    <property type="term" value="C:membrane"/>
    <property type="evidence" value="ECO:0007669"/>
    <property type="project" value="UniProtKB-SubCell"/>
</dbReference>
<evidence type="ECO:0000256" key="1">
    <source>
        <dbReference type="ARBA" id="ARBA00004141"/>
    </source>
</evidence>
<keyword evidence="8" id="KW-1185">Reference proteome</keyword>
<keyword evidence="3 6" id="KW-0812">Transmembrane</keyword>
<proteinExistence type="inferred from homology"/>
<comment type="subcellular location">
    <subcellularLocation>
        <location evidence="1">Membrane</location>
        <topology evidence="1">Multi-pass membrane protein</topology>
    </subcellularLocation>
</comment>
<accession>A0A8H6YZM4</accession>
<evidence type="ECO:0000256" key="6">
    <source>
        <dbReference type="SAM" id="Phobius"/>
    </source>
</evidence>
<feature type="transmembrane region" description="Helical" evidence="6">
    <location>
        <begin position="192"/>
        <end position="211"/>
    </location>
</feature>
<feature type="transmembrane region" description="Helical" evidence="6">
    <location>
        <begin position="223"/>
        <end position="248"/>
    </location>
</feature>
<reference evidence="7" key="1">
    <citation type="submission" date="2020-05" db="EMBL/GenBank/DDBJ databases">
        <title>Mycena genomes resolve the evolution of fungal bioluminescence.</title>
        <authorList>
            <person name="Tsai I.J."/>
        </authorList>
    </citation>
    <scope>NUCLEOTIDE SEQUENCE</scope>
    <source>
        <strain evidence="7">160909Yilan</strain>
    </source>
</reference>
<dbReference type="GO" id="GO:0015297">
    <property type="term" value="F:antiporter activity"/>
    <property type="evidence" value="ECO:0007669"/>
    <property type="project" value="InterPro"/>
</dbReference>
<evidence type="ECO:0000313" key="8">
    <source>
        <dbReference type="Proteomes" id="UP000623467"/>
    </source>
</evidence>
<feature type="transmembrane region" description="Helical" evidence="6">
    <location>
        <begin position="160"/>
        <end position="180"/>
    </location>
</feature>
<gene>
    <name evidence="7" type="ORF">MSAN_00854500</name>
</gene>
<dbReference type="Pfam" id="PF01554">
    <property type="entry name" value="MatE"/>
    <property type="match status" value="2"/>
</dbReference>
<name>A0A8H6YZM4_9AGAR</name>
<organism evidence="7 8">
    <name type="scientific">Mycena sanguinolenta</name>
    <dbReference type="NCBI Taxonomy" id="230812"/>
    <lineage>
        <taxon>Eukaryota</taxon>
        <taxon>Fungi</taxon>
        <taxon>Dikarya</taxon>
        <taxon>Basidiomycota</taxon>
        <taxon>Agaricomycotina</taxon>
        <taxon>Agaricomycetes</taxon>
        <taxon>Agaricomycetidae</taxon>
        <taxon>Agaricales</taxon>
        <taxon>Marasmiineae</taxon>
        <taxon>Mycenaceae</taxon>
        <taxon>Mycena</taxon>
    </lineage>
</organism>
<dbReference type="OrthoDB" id="2126698at2759"/>
<evidence type="ECO:0000256" key="2">
    <source>
        <dbReference type="ARBA" id="ARBA00010199"/>
    </source>
</evidence>
<keyword evidence="5 6" id="KW-0472">Membrane</keyword>